<evidence type="ECO:0000313" key="4">
    <source>
        <dbReference type="Proteomes" id="UP001324427"/>
    </source>
</evidence>
<dbReference type="Pfam" id="PF00144">
    <property type="entry name" value="Beta-lactamase"/>
    <property type="match status" value="1"/>
</dbReference>
<comment type="caution">
    <text evidence="3">The sequence shown here is derived from an EMBL/GenBank/DDBJ whole genome shotgun (WGS) entry which is preliminary data.</text>
</comment>
<dbReference type="InterPro" id="IPR012338">
    <property type="entry name" value="Beta-lactam/transpept-like"/>
</dbReference>
<dbReference type="AlphaFoldDB" id="A0AAV9JTR3"/>
<name>A0AAV9JTR3_9PEZI</name>
<reference evidence="3 4" key="1">
    <citation type="submission" date="2021-11" db="EMBL/GenBank/DDBJ databases">
        <title>Black yeast isolated from Biological Soil Crust.</title>
        <authorList>
            <person name="Kurbessoian T."/>
        </authorList>
    </citation>
    <scope>NUCLEOTIDE SEQUENCE [LARGE SCALE GENOMIC DNA]</scope>
    <source>
        <strain evidence="3 4">CCFEE 5522</strain>
    </source>
</reference>
<dbReference type="EMBL" id="JAVFHQ010000006">
    <property type="protein sequence ID" value="KAK4548889.1"/>
    <property type="molecule type" value="Genomic_DNA"/>
</dbReference>
<proteinExistence type="inferred from homology"/>
<evidence type="ECO:0000256" key="1">
    <source>
        <dbReference type="ARBA" id="ARBA00038215"/>
    </source>
</evidence>
<accession>A0AAV9JTR3</accession>
<evidence type="ECO:0000259" key="2">
    <source>
        <dbReference type="Pfam" id="PF00144"/>
    </source>
</evidence>
<dbReference type="PANTHER" id="PTHR46825">
    <property type="entry name" value="D-ALANYL-D-ALANINE-CARBOXYPEPTIDASE/ENDOPEPTIDASE AMPH"/>
    <property type="match status" value="1"/>
</dbReference>
<organism evidence="3 4">
    <name type="scientific">Oleoguttula mirabilis</name>
    <dbReference type="NCBI Taxonomy" id="1507867"/>
    <lineage>
        <taxon>Eukaryota</taxon>
        <taxon>Fungi</taxon>
        <taxon>Dikarya</taxon>
        <taxon>Ascomycota</taxon>
        <taxon>Pezizomycotina</taxon>
        <taxon>Dothideomycetes</taxon>
        <taxon>Dothideomycetidae</taxon>
        <taxon>Mycosphaerellales</taxon>
        <taxon>Teratosphaeriaceae</taxon>
        <taxon>Oleoguttula</taxon>
    </lineage>
</organism>
<dbReference type="PANTHER" id="PTHR46825:SF9">
    <property type="entry name" value="BETA-LACTAMASE-RELATED DOMAIN-CONTAINING PROTEIN"/>
    <property type="match status" value="1"/>
</dbReference>
<dbReference type="Proteomes" id="UP001324427">
    <property type="component" value="Unassembled WGS sequence"/>
</dbReference>
<dbReference type="Gene3D" id="3.40.710.10">
    <property type="entry name" value="DD-peptidase/beta-lactamase superfamily"/>
    <property type="match status" value="1"/>
</dbReference>
<feature type="domain" description="Beta-lactamase-related" evidence="2">
    <location>
        <begin position="17"/>
        <end position="337"/>
    </location>
</feature>
<gene>
    <name evidence="3" type="ORF">LTR36_008662</name>
</gene>
<sequence length="468" mass="50581">MAVLDDLLRLVSVDALAADGVPSASIAILEDGKISTTMITNGGDDDEDTVYQACSISKAITALAVARLVDDGRLSYDTCVADRLPRSIVECIIEPATAHLMQHVTVRMLVSHTSGLSQHGFPGYVGDLPTSEDILAGRAPSNTPGVRFNSFPGAQFSYSGGGFTVLQLFLEQVMEMEFSDIMQEVVLKPLGMRRSRYGALLPEERNYAKAHHTAYTPAGVEYHRFVELAAGGLWTTPTDLLKAVAAIQQSLHTDTGFLRRKTAKQILTQVPQTDEHYAMAFGWGADNSVFAHRGDNEPGFNCYAFGSHGGVVNADTDTGGLGVPCGSGLAILTNSVLGFEAVRKIVSVVFYLKGWPRFRSLACGYGDDDYVPYAAPEGTAVDGGWREWIGDWGSVWQLVNDGGPKLVFHDLPPMALRPAAAPIGFVGGLREHFFVVHGLETAVRLTWCDEQRVVALIQCEGARTLKRT</sequence>
<dbReference type="InterPro" id="IPR001466">
    <property type="entry name" value="Beta-lactam-related"/>
</dbReference>
<protein>
    <recommendedName>
        <fullName evidence="2">Beta-lactamase-related domain-containing protein</fullName>
    </recommendedName>
</protein>
<keyword evidence="4" id="KW-1185">Reference proteome</keyword>
<dbReference type="InterPro" id="IPR050491">
    <property type="entry name" value="AmpC-like"/>
</dbReference>
<dbReference type="SUPFAM" id="SSF56601">
    <property type="entry name" value="beta-lactamase/transpeptidase-like"/>
    <property type="match status" value="1"/>
</dbReference>
<evidence type="ECO:0000313" key="3">
    <source>
        <dbReference type="EMBL" id="KAK4548889.1"/>
    </source>
</evidence>
<comment type="similarity">
    <text evidence="1">Belongs to the peptidase S12 family.</text>
</comment>